<organism evidence="1 2">
    <name type="scientific">Rattus norvegicus</name>
    <name type="common">Rat</name>
    <dbReference type="NCBI Taxonomy" id="10116"/>
    <lineage>
        <taxon>Eukaryota</taxon>
        <taxon>Metazoa</taxon>
        <taxon>Chordata</taxon>
        <taxon>Craniata</taxon>
        <taxon>Vertebrata</taxon>
        <taxon>Euteleostomi</taxon>
        <taxon>Mammalia</taxon>
        <taxon>Eutheria</taxon>
        <taxon>Euarchontoglires</taxon>
        <taxon>Glires</taxon>
        <taxon>Rodentia</taxon>
        <taxon>Myomorpha</taxon>
        <taxon>Muroidea</taxon>
        <taxon>Muridae</taxon>
        <taxon>Murinae</taxon>
        <taxon>Rattus</taxon>
    </lineage>
</organism>
<sequence length="75" mass="8421">MPCPVKSQTVEFESVLFFPRQPQCLRLSLNWCFSCLSLLSSRSAGVLHQVEVLTISNIKSTCNALSNTNNKRPFC</sequence>
<reference evidence="1 2" key="1">
    <citation type="submission" date="2005-07" db="EMBL/GenBank/DDBJ databases">
        <authorList>
            <person name="Mural R.J."/>
            <person name="Li P.W."/>
            <person name="Adams M.D."/>
            <person name="Amanatides P.G."/>
            <person name="Baden-Tillson H."/>
            <person name="Barnstead M."/>
            <person name="Chin S.H."/>
            <person name="Dew I."/>
            <person name="Evans C.A."/>
            <person name="Ferriera S."/>
            <person name="Flanigan M."/>
            <person name="Fosler C."/>
            <person name="Glodek A."/>
            <person name="Gu Z."/>
            <person name="Holt R.A."/>
            <person name="Jennings D."/>
            <person name="Kraft C.L."/>
            <person name="Lu F."/>
            <person name="Nguyen T."/>
            <person name="Nusskern D.R."/>
            <person name="Pfannkoch C.M."/>
            <person name="Sitter C."/>
            <person name="Sutton G.G."/>
            <person name="Venter J.C."/>
            <person name="Wang Z."/>
            <person name="Woodage T."/>
            <person name="Zheng X.H."/>
            <person name="Zhong F."/>
        </authorList>
    </citation>
    <scope>NUCLEOTIDE SEQUENCE [LARGE SCALE GENOMIC DNA]</scope>
    <source>
        <strain>BN</strain>
        <strain evidence="2">Sprague-Dawley</strain>
    </source>
</reference>
<feature type="non-terminal residue" evidence="1">
    <location>
        <position position="75"/>
    </location>
</feature>
<dbReference type="EMBL" id="CH473948">
    <property type="protein sequence ID" value="EDM04749.1"/>
    <property type="molecule type" value="Genomic_DNA"/>
</dbReference>
<dbReference type="AlphaFoldDB" id="A6HFE4"/>
<gene>
    <name evidence="1" type="ORF">rCG_63471</name>
</gene>
<name>A6HFE4_RAT</name>
<dbReference type="Proteomes" id="UP000234681">
    <property type="component" value="Chromosome 10"/>
</dbReference>
<evidence type="ECO:0000313" key="1">
    <source>
        <dbReference type="EMBL" id="EDM04749.1"/>
    </source>
</evidence>
<accession>A6HFE4</accession>
<protein>
    <submittedName>
        <fullName evidence="1">RCG63471</fullName>
    </submittedName>
</protein>
<proteinExistence type="predicted"/>
<evidence type="ECO:0000313" key="2">
    <source>
        <dbReference type="Proteomes" id="UP000234681"/>
    </source>
</evidence>